<gene>
    <name evidence="1" type="ORF">R1sor_000585</name>
</gene>
<accession>A0ABD3GTK1</accession>
<protein>
    <recommendedName>
        <fullName evidence="3">DDE-1 domain-containing protein</fullName>
    </recommendedName>
</protein>
<organism evidence="1 2">
    <name type="scientific">Riccia sorocarpa</name>
    <dbReference type="NCBI Taxonomy" id="122646"/>
    <lineage>
        <taxon>Eukaryota</taxon>
        <taxon>Viridiplantae</taxon>
        <taxon>Streptophyta</taxon>
        <taxon>Embryophyta</taxon>
        <taxon>Marchantiophyta</taxon>
        <taxon>Marchantiopsida</taxon>
        <taxon>Marchantiidae</taxon>
        <taxon>Marchantiales</taxon>
        <taxon>Ricciaceae</taxon>
        <taxon>Riccia</taxon>
    </lineage>
</organism>
<name>A0ABD3GTK1_9MARC</name>
<comment type="caution">
    <text evidence="1">The sequence shown here is derived from an EMBL/GenBank/DDBJ whole genome shotgun (WGS) entry which is preliminary data.</text>
</comment>
<dbReference type="EMBL" id="JBJQOH010000006">
    <property type="protein sequence ID" value="KAL3682563.1"/>
    <property type="molecule type" value="Genomic_DNA"/>
</dbReference>
<keyword evidence="2" id="KW-1185">Reference proteome</keyword>
<proteinExistence type="predicted"/>
<sequence>MDETHFVINMDNGSYSRFQRTSQKIQEALAAENTLLWYFPPVATHLVQPTDSFVISKIKDAWTRIWECKETDPEMIKAREWSDTVRKDGAFSGKLKNPGKG</sequence>
<evidence type="ECO:0008006" key="3">
    <source>
        <dbReference type="Google" id="ProtNLM"/>
    </source>
</evidence>
<reference evidence="1 2" key="1">
    <citation type="submission" date="2024-09" db="EMBL/GenBank/DDBJ databases">
        <title>Chromosome-scale assembly of Riccia sorocarpa.</title>
        <authorList>
            <person name="Paukszto L."/>
        </authorList>
    </citation>
    <scope>NUCLEOTIDE SEQUENCE [LARGE SCALE GENOMIC DNA]</scope>
    <source>
        <strain evidence="1">LP-2024</strain>
        <tissue evidence="1">Aerial parts of the thallus</tissue>
    </source>
</reference>
<dbReference type="AlphaFoldDB" id="A0ABD3GTK1"/>
<evidence type="ECO:0000313" key="2">
    <source>
        <dbReference type="Proteomes" id="UP001633002"/>
    </source>
</evidence>
<evidence type="ECO:0000313" key="1">
    <source>
        <dbReference type="EMBL" id="KAL3682563.1"/>
    </source>
</evidence>
<dbReference type="Proteomes" id="UP001633002">
    <property type="component" value="Unassembled WGS sequence"/>
</dbReference>